<evidence type="ECO:0000259" key="2">
    <source>
        <dbReference type="Pfam" id="PF25989"/>
    </source>
</evidence>
<dbReference type="EMBL" id="VSSQ01012312">
    <property type="protein sequence ID" value="MPM48933.1"/>
    <property type="molecule type" value="Genomic_DNA"/>
</dbReference>
<evidence type="ECO:0000259" key="1">
    <source>
        <dbReference type="Pfam" id="PF25954"/>
    </source>
</evidence>
<dbReference type="NCBIfam" id="TIGR01730">
    <property type="entry name" value="RND_mfp"/>
    <property type="match status" value="1"/>
</dbReference>
<dbReference type="Pfam" id="PF25954">
    <property type="entry name" value="Beta-barrel_RND_2"/>
    <property type="match status" value="1"/>
</dbReference>
<sequence length="139" mass="15339">MTIGTKADLTFKAYPNETFPAVVSRLSPVLNPASRTLEVGLVFEDEMRKIKSGMFPTITLYTEHLDSIIAIPRSALLYSGNQAYLYIVDETNTAHRVPVEVGLQVEDMIEIKEGLNVGDLLVTEGQSLLTEGTLVRVLQ</sequence>
<dbReference type="InterPro" id="IPR058792">
    <property type="entry name" value="Beta-barrel_RND_2"/>
</dbReference>
<feature type="domain" description="CusB-like beta-barrel" evidence="1">
    <location>
        <begin position="2"/>
        <end position="62"/>
    </location>
</feature>
<dbReference type="Pfam" id="PF25989">
    <property type="entry name" value="YknX_C"/>
    <property type="match status" value="1"/>
</dbReference>
<dbReference type="PANTHER" id="PTHR30469">
    <property type="entry name" value="MULTIDRUG RESISTANCE PROTEIN MDTA"/>
    <property type="match status" value="1"/>
</dbReference>
<dbReference type="AlphaFoldDB" id="A0A645ADL2"/>
<dbReference type="GO" id="GO:0015562">
    <property type="term" value="F:efflux transmembrane transporter activity"/>
    <property type="evidence" value="ECO:0007669"/>
    <property type="project" value="TreeGrafter"/>
</dbReference>
<evidence type="ECO:0000313" key="3">
    <source>
        <dbReference type="EMBL" id="MPM48933.1"/>
    </source>
</evidence>
<gene>
    <name evidence="3" type="primary">mdtA_59</name>
    <name evidence="3" type="ORF">SDC9_95660</name>
</gene>
<dbReference type="InterPro" id="IPR058637">
    <property type="entry name" value="YknX-like_C"/>
</dbReference>
<name>A0A645ADL2_9ZZZZ</name>
<protein>
    <submittedName>
        <fullName evidence="3">Multidrug resistance protein MdtA</fullName>
    </submittedName>
</protein>
<dbReference type="InterPro" id="IPR006143">
    <property type="entry name" value="RND_pump_MFP"/>
</dbReference>
<dbReference type="Gene3D" id="2.40.420.20">
    <property type="match status" value="1"/>
</dbReference>
<feature type="domain" description="YknX-like C-terminal permuted SH3-like" evidence="2">
    <location>
        <begin position="69"/>
        <end position="137"/>
    </location>
</feature>
<dbReference type="Gene3D" id="2.40.30.170">
    <property type="match status" value="1"/>
</dbReference>
<accession>A0A645ADL2</accession>
<organism evidence="3">
    <name type="scientific">bioreactor metagenome</name>
    <dbReference type="NCBI Taxonomy" id="1076179"/>
    <lineage>
        <taxon>unclassified sequences</taxon>
        <taxon>metagenomes</taxon>
        <taxon>ecological metagenomes</taxon>
    </lineage>
</organism>
<comment type="caution">
    <text evidence="3">The sequence shown here is derived from an EMBL/GenBank/DDBJ whole genome shotgun (WGS) entry which is preliminary data.</text>
</comment>
<dbReference type="PANTHER" id="PTHR30469:SF38">
    <property type="entry name" value="HLYD FAMILY SECRETION PROTEIN"/>
    <property type="match status" value="1"/>
</dbReference>
<reference evidence="3" key="1">
    <citation type="submission" date="2019-08" db="EMBL/GenBank/DDBJ databases">
        <authorList>
            <person name="Kucharzyk K."/>
            <person name="Murdoch R.W."/>
            <person name="Higgins S."/>
            <person name="Loffler F."/>
        </authorList>
    </citation>
    <scope>NUCLEOTIDE SEQUENCE</scope>
</reference>
<dbReference type="GO" id="GO:1990281">
    <property type="term" value="C:efflux pump complex"/>
    <property type="evidence" value="ECO:0007669"/>
    <property type="project" value="TreeGrafter"/>
</dbReference>
<proteinExistence type="predicted"/>